<sequence length="622" mass="71226">MESEQLMQILEQVSTLSTQDSLFPGGDPEQSRQRVLASEALEPMRKDMQTQAEYFCTNQSIPELTYSLITLFAETGDRQSYDKIYFERRKRLMTLAIATWLFPEQEGYKTRLCDIIFSICNEYTWCLPAHLTNQTEKPMPTIDLFAAETAFALAEILRLHEEWLPSLICKRIQDEVFTRVLNSFIDGSRYFDWEQATHNWSSVCGGSVGIAALYLLENEPAKLTVVLERVLPALEYFLSGYHDDGVCMEGYGYWEYGFGYYVYFADLLKQRTLGKIDLLKCDKVKQIATFQQKAFLDGRNVVNFSDALANSGVFMGLGHYLHSNVDGVDLPPLELMKSFTEDHCGRWGPAIRNLVWFEENLYTTTLQSQDQNKVKGSTWAAGDYWLPDAQWLISRHVNSQESYVFAAKGGHNDEPHNHNDVGHFILYGEGQTWLADLGSGLYSADYFGEQRYQIPCNASFGHSVPIINGRYQSAGAKHGATVTNLQLGERTNELELELASAYEGVHLQSLRRCFKWYKTPKSEKPYLELTDKYCFTDMPEQVTERFICAVKPELVDGNVEMKTEDLTIRVTYAKDTLKPVINELEHIDHFGEKQIFYTLDFKSISIDLCMETKLVFAFAPLR</sequence>
<protein>
    <recommendedName>
        <fullName evidence="3">Heparinase</fullName>
    </recommendedName>
</protein>
<dbReference type="PANTHER" id="PTHR38045">
    <property type="entry name" value="CHROMOSOME 1, WHOLE GENOME SHOTGUN SEQUENCE"/>
    <property type="match status" value="1"/>
</dbReference>
<dbReference type="SUPFAM" id="SSF48230">
    <property type="entry name" value="Chondroitin AC/alginate lyase"/>
    <property type="match status" value="1"/>
</dbReference>
<dbReference type="PANTHER" id="PTHR38045:SF1">
    <property type="entry name" value="HEPARINASE II_III-LIKE PROTEIN"/>
    <property type="match status" value="1"/>
</dbReference>
<dbReference type="Proteomes" id="UP001519272">
    <property type="component" value="Unassembled WGS sequence"/>
</dbReference>
<evidence type="ECO:0000313" key="1">
    <source>
        <dbReference type="EMBL" id="MBP1903479.1"/>
    </source>
</evidence>
<keyword evidence="2" id="KW-1185">Reference proteome</keyword>
<gene>
    <name evidence="1" type="ORF">J2Z32_000091</name>
</gene>
<evidence type="ECO:0008006" key="3">
    <source>
        <dbReference type="Google" id="ProtNLM"/>
    </source>
</evidence>
<dbReference type="RefSeq" id="WP_210087186.1">
    <property type="nucleotide sequence ID" value="NZ_JAGGKG010000001.1"/>
</dbReference>
<evidence type="ECO:0000313" key="2">
    <source>
        <dbReference type="Proteomes" id="UP001519272"/>
    </source>
</evidence>
<dbReference type="Gene3D" id="2.70.98.70">
    <property type="match status" value="1"/>
</dbReference>
<dbReference type="InterPro" id="IPR008929">
    <property type="entry name" value="Chondroitin_lyas"/>
</dbReference>
<reference evidence="1 2" key="1">
    <citation type="submission" date="2021-03" db="EMBL/GenBank/DDBJ databases">
        <title>Genomic Encyclopedia of Type Strains, Phase IV (KMG-IV): sequencing the most valuable type-strain genomes for metagenomic binning, comparative biology and taxonomic classification.</title>
        <authorList>
            <person name="Goeker M."/>
        </authorList>
    </citation>
    <scope>NUCLEOTIDE SEQUENCE [LARGE SCALE GENOMIC DNA]</scope>
    <source>
        <strain evidence="1 2">DSM 14349</strain>
    </source>
</reference>
<accession>A0ABS4FM62</accession>
<proteinExistence type="predicted"/>
<organism evidence="1 2">
    <name type="scientific">Paenibacillus turicensis</name>
    <dbReference type="NCBI Taxonomy" id="160487"/>
    <lineage>
        <taxon>Bacteria</taxon>
        <taxon>Bacillati</taxon>
        <taxon>Bacillota</taxon>
        <taxon>Bacilli</taxon>
        <taxon>Bacillales</taxon>
        <taxon>Paenibacillaceae</taxon>
        <taxon>Paenibacillus</taxon>
    </lineage>
</organism>
<comment type="caution">
    <text evidence="1">The sequence shown here is derived from an EMBL/GenBank/DDBJ whole genome shotgun (WGS) entry which is preliminary data.</text>
</comment>
<dbReference type="Gene3D" id="1.50.10.100">
    <property type="entry name" value="Chondroitin AC/alginate lyase"/>
    <property type="match status" value="1"/>
</dbReference>
<dbReference type="EMBL" id="JAGGKG010000001">
    <property type="protein sequence ID" value="MBP1903479.1"/>
    <property type="molecule type" value="Genomic_DNA"/>
</dbReference>
<name>A0ABS4FM62_9BACL</name>